<keyword evidence="4 6" id="KW-0413">Isomerase</keyword>
<dbReference type="InterPro" id="IPR036237">
    <property type="entry name" value="Xyl_isomerase-like_sf"/>
</dbReference>
<evidence type="ECO:0000313" key="6">
    <source>
        <dbReference type="EMBL" id="MFD0920600.1"/>
    </source>
</evidence>
<sequence>MPAFDDIAPLLAHLSVELPSRAFVAEPTGRRDPFAALADVARVHEATGLTPTAALDLPRDAVRDPGALRRHAADLGVSVGTVVCDSAREEHRGLAHPDPRVRRRARDHHFRCLDLLTEIGGHDLVVHLADGTHHPGQDDLRARQDRLVESLAALRERLTDDQRLVLRPWTADPALYQTDVPDWGTCFAHCAALGERAVVGLDSGQHAPGAPVESVVAQLLRLGKLGAFGLRPRPLADDDLIVGTADSSQLFRILHEIVRGGGHRPGGVALALDPCPVEPGVVGQVRSVLTVQEMTARALLVDREALDAAQRSGDVLGAHEIFMAAFHTDVRPWLADWRAHRGLPADPAAAASGHPGAGLGGTPARRGA</sequence>
<feature type="region of interest" description="Disordered" evidence="5">
    <location>
        <begin position="346"/>
        <end position="368"/>
    </location>
</feature>
<evidence type="ECO:0000313" key="7">
    <source>
        <dbReference type="Proteomes" id="UP001597018"/>
    </source>
</evidence>
<dbReference type="SUPFAM" id="SSF51658">
    <property type="entry name" value="Xylose isomerase-like"/>
    <property type="match status" value="1"/>
</dbReference>
<keyword evidence="7" id="KW-1185">Reference proteome</keyword>
<protein>
    <submittedName>
        <fullName evidence="6">Rhamnose isomerase</fullName>
    </submittedName>
</protein>
<evidence type="ECO:0000256" key="1">
    <source>
        <dbReference type="ARBA" id="ARBA00001964"/>
    </source>
</evidence>
<evidence type="ECO:0000256" key="3">
    <source>
        <dbReference type="ARBA" id="ARBA00023211"/>
    </source>
</evidence>
<dbReference type="InterPro" id="IPR050337">
    <property type="entry name" value="L-rhamnose_isomerase"/>
</dbReference>
<dbReference type="PANTHER" id="PTHR30268:SF0">
    <property type="entry name" value="L-RHAMNOSE ISOMERASE"/>
    <property type="match status" value="1"/>
</dbReference>
<comment type="caution">
    <text evidence="6">The sequence shown here is derived from an EMBL/GenBank/DDBJ whole genome shotgun (WGS) entry which is preliminary data.</text>
</comment>
<accession>A0ABW3FUP8</accession>
<evidence type="ECO:0000256" key="4">
    <source>
        <dbReference type="ARBA" id="ARBA00023235"/>
    </source>
</evidence>
<evidence type="ECO:0000256" key="5">
    <source>
        <dbReference type="SAM" id="MobiDB-lite"/>
    </source>
</evidence>
<name>A0ABW3FUP8_9PSEU</name>
<comment type="cofactor">
    <cofactor evidence="1">
        <name>thiamine diphosphate</name>
        <dbReference type="ChEBI" id="CHEBI:58937"/>
    </cofactor>
</comment>
<gene>
    <name evidence="6" type="ORF">ACFQ16_12675</name>
</gene>
<dbReference type="Proteomes" id="UP001597018">
    <property type="component" value="Unassembled WGS sequence"/>
</dbReference>
<reference evidence="7" key="1">
    <citation type="journal article" date="2019" name="Int. J. Syst. Evol. Microbiol.">
        <title>The Global Catalogue of Microorganisms (GCM) 10K type strain sequencing project: providing services to taxonomists for standard genome sequencing and annotation.</title>
        <authorList>
            <consortium name="The Broad Institute Genomics Platform"/>
            <consortium name="The Broad Institute Genome Sequencing Center for Infectious Disease"/>
            <person name="Wu L."/>
            <person name="Ma J."/>
        </authorList>
    </citation>
    <scope>NUCLEOTIDE SEQUENCE [LARGE SCALE GENOMIC DNA]</scope>
    <source>
        <strain evidence="7">CCUG 56401</strain>
    </source>
</reference>
<keyword evidence="2" id="KW-0479">Metal-binding</keyword>
<organism evidence="6 7">
    <name type="scientific">Saccharopolyspora rosea</name>
    <dbReference type="NCBI Taxonomy" id="524884"/>
    <lineage>
        <taxon>Bacteria</taxon>
        <taxon>Bacillati</taxon>
        <taxon>Actinomycetota</taxon>
        <taxon>Actinomycetes</taxon>
        <taxon>Pseudonocardiales</taxon>
        <taxon>Pseudonocardiaceae</taxon>
        <taxon>Saccharopolyspora</taxon>
    </lineage>
</organism>
<dbReference type="GO" id="GO:0016853">
    <property type="term" value="F:isomerase activity"/>
    <property type="evidence" value="ECO:0007669"/>
    <property type="project" value="UniProtKB-KW"/>
</dbReference>
<dbReference type="PROSITE" id="PS00801">
    <property type="entry name" value="TRANSKETOLASE_1"/>
    <property type="match status" value="1"/>
</dbReference>
<evidence type="ECO:0000256" key="2">
    <source>
        <dbReference type="ARBA" id="ARBA00022723"/>
    </source>
</evidence>
<dbReference type="PANTHER" id="PTHR30268">
    <property type="entry name" value="L-RHAMNOSE ISOMERASE"/>
    <property type="match status" value="1"/>
</dbReference>
<dbReference type="InterPro" id="IPR049557">
    <property type="entry name" value="Transketolase_CS"/>
</dbReference>
<dbReference type="EMBL" id="JBHTIW010000007">
    <property type="protein sequence ID" value="MFD0920600.1"/>
    <property type="molecule type" value="Genomic_DNA"/>
</dbReference>
<keyword evidence="3" id="KW-0464">Manganese</keyword>
<dbReference type="RefSeq" id="WP_345600192.1">
    <property type="nucleotide sequence ID" value="NZ_BAABLT010000005.1"/>
</dbReference>
<dbReference type="Gene3D" id="3.20.20.150">
    <property type="entry name" value="Divalent-metal-dependent TIM barrel enzymes"/>
    <property type="match status" value="1"/>
</dbReference>
<proteinExistence type="predicted"/>